<feature type="region of interest" description="Disordered" evidence="4">
    <location>
        <begin position="1256"/>
        <end position="1276"/>
    </location>
</feature>
<evidence type="ECO:0000256" key="1">
    <source>
        <dbReference type="ARBA" id="ARBA00006545"/>
    </source>
</evidence>
<dbReference type="SMART" id="SM00165">
    <property type="entry name" value="UBA"/>
    <property type="match status" value="1"/>
</dbReference>
<dbReference type="GO" id="GO:0006623">
    <property type="term" value="P:protein targeting to vacuole"/>
    <property type="evidence" value="ECO:0007669"/>
    <property type="project" value="TreeGrafter"/>
</dbReference>
<dbReference type="GO" id="GO:0006869">
    <property type="term" value="P:lipid transport"/>
    <property type="evidence" value="ECO:0007669"/>
    <property type="project" value="UniProtKB-KW"/>
</dbReference>
<organism evidence="6 7">
    <name type="scientific">Petrolisthes manimaculis</name>
    <dbReference type="NCBI Taxonomy" id="1843537"/>
    <lineage>
        <taxon>Eukaryota</taxon>
        <taxon>Metazoa</taxon>
        <taxon>Ecdysozoa</taxon>
        <taxon>Arthropoda</taxon>
        <taxon>Crustacea</taxon>
        <taxon>Multicrustacea</taxon>
        <taxon>Malacostraca</taxon>
        <taxon>Eumalacostraca</taxon>
        <taxon>Eucarida</taxon>
        <taxon>Decapoda</taxon>
        <taxon>Pleocyemata</taxon>
        <taxon>Anomura</taxon>
        <taxon>Galatheoidea</taxon>
        <taxon>Porcellanidae</taxon>
        <taxon>Petrolisthes</taxon>
    </lineage>
</organism>
<feature type="compositionally biased region" description="Basic and acidic residues" evidence="4">
    <location>
        <begin position="469"/>
        <end position="478"/>
    </location>
</feature>
<dbReference type="PROSITE" id="PS50030">
    <property type="entry name" value="UBA"/>
    <property type="match status" value="1"/>
</dbReference>
<feature type="compositionally biased region" description="Basic and acidic residues" evidence="4">
    <location>
        <begin position="2381"/>
        <end position="2412"/>
    </location>
</feature>
<keyword evidence="7" id="KW-1185">Reference proteome</keyword>
<feature type="region of interest" description="Disordered" evidence="4">
    <location>
        <begin position="414"/>
        <end position="442"/>
    </location>
</feature>
<dbReference type="InterPro" id="IPR026847">
    <property type="entry name" value="VPS13"/>
</dbReference>
<feature type="region of interest" description="Disordered" evidence="4">
    <location>
        <begin position="1155"/>
        <end position="1184"/>
    </location>
</feature>
<feature type="region of interest" description="Disordered" evidence="4">
    <location>
        <begin position="2057"/>
        <end position="2077"/>
    </location>
</feature>
<evidence type="ECO:0000313" key="6">
    <source>
        <dbReference type="EMBL" id="KAK4292954.1"/>
    </source>
</evidence>
<dbReference type="GO" id="GO:0045053">
    <property type="term" value="P:protein retention in Golgi apparatus"/>
    <property type="evidence" value="ECO:0007669"/>
    <property type="project" value="TreeGrafter"/>
</dbReference>
<protein>
    <recommendedName>
        <fullName evidence="5">UBA domain-containing protein</fullName>
    </recommendedName>
</protein>
<feature type="compositionally biased region" description="Basic and acidic residues" evidence="4">
    <location>
        <begin position="2332"/>
        <end position="2352"/>
    </location>
</feature>
<keyword evidence="2" id="KW-0813">Transport</keyword>
<dbReference type="InterPro" id="IPR056747">
    <property type="entry name" value="VPS13-like_M"/>
</dbReference>
<evidence type="ECO:0000313" key="7">
    <source>
        <dbReference type="Proteomes" id="UP001292094"/>
    </source>
</evidence>
<dbReference type="InterPro" id="IPR015940">
    <property type="entry name" value="UBA"/>
</dbReference>
<feature type="compositionally biased region" description="Acidic residues" evidence="4">
    <location>
        <begin position="802"/>
        <end position="814"/>
    </location>
</feature>
<evidence type="ECO:0000256" key="2">
    <source>
        <dbReference type="ARBA" id="ARBA00022448"/>
    </source>
</evidence>
<feature type="compositionally biased region" description="Polar residues" evidence="4">
    <location>
        <begin position="2726"/>
        <end position="2749"/>
    </location>
</feature>
<dbReference type="PANTHER" id="PTHR16166:SF141">
    <property type="entry name" value="INTERMEMBRANE LIPID TRANSFER PROTEIN VPS13D"/>
    <property type="match status" value="1"/>
</dbReference>
<evidence type="ECO:0000256" key="4">
    <source>
        <dbReference type="SAM" id="MobiDB-lite"/>
    </source>
</evidence>
<feature type="compositionally biased region" description="Polar residues" evidence="4">
    <location>
        <begin position="415"/>
        <end position="438"/>
    </location>
</feature>
<evidence type="ECO:0000259" key="5">
    <source>
        <dbReference type="PROSITE" id="PS50030"/>
    </source>
</evidence>
<dbReference type="Pfam" id="PF25033">
    <property type="entry name" value="VPS13_M"/>
    <property type="match status" value="1"/>
</dbReference>
<dbReference type="Pfam" id="PF12624">
    <property type="entry name" value="VPS13_N"/>
    <property type="match status" value="1"/>
</dbReference>
<evidence type="ECO:0000256" key="3">
    <source>
        <dbReference type="ARBA" id="ARBA00023055"/>
    </source>
</evidence>
<comment type="similarity">
    <text evidence="1">Belongs to the VPS13 family.</text>
</comment>
<proteinExistence type="inferred from homology"/>
<dbReference type="SUPFAM" id="SSF50370">
    <property type="entry name" value="Ricin B-like lectins"/>
    <property type="match status" value="1"/>
</dbReference>
<gene>
    <name evidence="6" type="ORF">Pmani_034318</name>
</gene>
<dbReference type="PANTHER" id="PTHR16166">
    <property type="entry name" value="VACUOLAR PROTEIN SORTING-ASSOCIATED PROTEIN VPS13"/>
    <property type="match status" value="1"/>
</dbReference>
<dbReference type="Gene3D" id="1.10.8.10">
    <property type="entry name" value="DNA helicase RuvA subunit, C-terminal domain"/>
    <property type="match status" value="1"/>
</dbReference>
<dbReference type="InterPro" id="IPR035992">
    <property type="entry name" value="Ricin_B-like_lectins"/>
</dbReference>
<sequence length="4688" mass="522017">MLEGLATWVLNNYLGTYLENLNTDQLSIGLLKGEVELENVPLRKDALRHLDMPLEVRTGFVGRVRLQIPVSHLRSEPWVIMFEQLYLVAGPIKLEEYDEEAEEAANQARKIAQLDVLEAGWRAEQESQREASHYASSYSSWLSYGTSFITNIIENIQLKIRDVHLRYEDDRCLPGQVFSCGLTIDSLALQSTDEHWTPRFVSGVDSKMAFKLLELNNMGIYWDTSTTIFSESSLGELASKMQSAIGKHDHEYMLSPVSAMACVKRNLNEAPLKSRSSPRLTCDLKLDKFPLSLSDAQYRQAVRWSKEYDRLEKARHYRKWRPGCTVKENPNEWWQFPIQCHLDQIHRKYSGRNWTAAGQRARDIIHYVEVYSEHLRNPATVLTEHKAHKLKVEQEMNLNELQVLREIALARVTREMQTSSTAPEATQPQPEQSTSPTHSGEGLLQRWFPTWTGWHATKNTGSEEEDPTESTHETRPQDHSSQGTDHQKGDGKGGVGGTLEEEILYVLSDTVENNTFMKRDAVFCQLSFTLKQSTFTLSTHTTQEEKRMDIFELELASVRMALESRPRSKSYKIDIELGSLILRDKITQDTAFPLLVSPQTRTPGPVFASPSSSAFSRPSTLYARLTSMTSSSAAPAPQVKPEGRLFSLTYECRPFNVKADHRLAVKTNSLDIVYNPSALDTITTFFTIPYQWRGESAFIPQMTSLTTAARKRYEELKEQTKQEIKRNWEQIMEGELITRKRWDILLDISAPQIIIPEHFQDKNATLVVLDFGKLMFSSARPPSSHSYHHHHHHHHQQQQLSEELDNASDDDDEFATPCSTPDEMQSMSPTEAAGATASVGREEMERGLFLNDTSAPLSEAMLHEKMYDKYDLRLCDMQVLVGRVRDNWRFAYQKGTGQMHVLDRFSINLEVERRVVMVRRDVGQQWPSLTLAGTLPRLVVHINEQKVQALYALFSKFFSQDPITPDPARKHSSDLSRRSSSSHIQGGMGRGVGNMTRSNTLISLDGLIMGGGSREEEDGSSSKGSASPTDDGKLVVFQFTVDKLSLELQSRGRSIAELQVTGVRVHVSKRPQEFSATLSVHSLLLVDALQTFGPDFELLVASHKHVSMDSVSGSLLDSDPCSPTSPASPDHNNPPFKPTSPHIISHAISSYAARAQSPPQNLRNIPSPPPISSPMLGSGLNLGGPFQETRDTEALISLEVTYVSAHCPSQQGAGALLLLSVQFNTLDIIANQETVVELVGFIHQLLPNQQAYPGGMRMPPSSSNTPQASATLPDKSESTLGIASASGVQCERTPIRAEVGFDFHKLTVLLLRGAYRDKDLVGRKVGTAVLSDAKIQATLESDILTVEGSLGGFQVRDVTPEGNKHQCIISVGQDPIVERSQDLFSRLNNDVYQTYTSSDSTTRAFSFTVIRPLAFSTAATPSAYGDDHSGSSEGETLTVNLRLASVCYTHSPHFLLELRSCATEFKRYMAVVASSIKHAATEMAMGLVSKRIESIASLASNQWDTSPRHQARRFSVSRSTDTLNLPAPPPASVSGSHFSPAQEETVDWPFSLNLDIILETPVVVVPESLNCPDVLVAHLGQISISNVSASPPTDSDPSQNLSAFPPSKVAEYRLVVRDMSLFSLNVEDRLKSRDTSFQWFHPLSTTVMSAEELYSCKDHGCPILHSTTIEFHLRHERAPFLLADHESGLSYLPTDFLVDIHPVVSRDSLQVDGGIVTPMKISVSRQQYRQVNKTLSNISIPMSDQHHHHHHRSGLGSLPEEVGSSGRSDATQGRAENTTVPTHSNSSSIAIRGSFSVPSMCVELRGDVGEREKPLVNLLLEDIRVIYESSEPFKTVTQVTLHSLMMEDLQQSDLQHKYLMKSESVVPKAAASSSPSTTHSNLHIDLLHSTPTSELHTSELHPSSTLSDSRSVPQFISTSCPEFWQGPQAQLMTASLPSELKMEKPFFKAQQKPTVPIQRPGGLSSQKSHPSIKTMGGSIKSPVTPPPSPNPLDNSHRPSHTTLVSITMTNIDERSPDFHSHYNGTHRFIDVDFNSLTTVVNVPSWVMVLDFFSTDTHDDPVMSPPTQRSTSSFYSAQDIPDTPGSRVELNSVIVVQVRSLTLVLNHTWREVARASVSQVEVRSVGSSGNLFLNGRLGSLALHDTTHHGRLYPEKFVTSGSQAMTFEVIMYGHEDPGLLRKFDIQVKLKMASVIYVHTQRFSSVLTQLVQQFTQLRDIVSRWRATSAGKKVSEFNRGSRLSLDISAGSPVILLPMSSCSQDLLVADLGSLTINNKFLWAESEGTISQIQRQNRDEGYTAHRSQSRSTNSRSHSRSRPRDLGVGPSMSDSDMEGECKQSRTDPRQTTEDPKPHRCLLDVMNINLVNMNIYTSSRVTNQMSKGKATDEEDKKKGKDFCKCSDETKSDDKYQRTSESDGPDSSGTGGKSCHSCEGMKEWTFGGYSVVHQGASLLQNKCALKLQVERNLDTDVTHAVPDWSIYGTVKEVHASITTADYRLIRGLLAYNLGEPLPPPPPPTYLYQSHPHHTHWQRSQTYSVWTSLMVILNLDNVTLELNSLPEEVDKRESRMEASGSQTPLACVNFIRSKLTYESFSDESKDVDLVSEEILISDTRFKDCAANKRSNVFTDILQPTPMKSAKNSSQLQAEVHFRSTRNVSRFTILLNNMRLMGILDWWMEVLDFIYTTPENPFIQGKGSDTQKEGSTPSDCMAVTTPILLSPVHTPGIIPSPTAQSPRSQSPTRIRSSTRSNTPRLNPMVESTGLLTKHTIIMQEETKPPFELKLNITDSELVVVENTAVWDTSAVILKSTAVISYRPQHQERPLSCNLNQCELYSCILGLEDDTALSIIDPVTVNIEINDRFSHGQVAADIANASLAVQHTVEVVLHQLNIRLSYHDIKMFKQILESVPKQRESSKKHQPPKEKPHPANFQAQVDKLSALGFQVSDCIRALEACEGRLDDAALWLTQNAQPLPAPTIPPSPPLQSHPINFDALEVKTGGVNICIIDDCGDCDVPLLELSLAHLGLKQEWKGNGSACCSLSVDYYNRALSGWEPFLEPWQCQAEWHKGPLHDMSGERLSLDITTNDTININVTNSVLDLYSLVSKNWTQDYYERDRMEGEVYNSRRESREMKASVTSPQGYRRRSPFIPFALKNDTGCHLSFTTITATPDSLTEQDQSVSSQSANWGTSCAQSQDWTQVLAGDIVPFTFEGRGRGKQRHRDTHTLKAHQLLVRVDGWDPVGPITVDKVGVFFRLANPRPPPGYNDTSHTTTLSQYGDLPNARVIVAVSLEGSARKLITVRSALLLTNLLHCPVDIRLENTAVRLGDVRILQIASKTTIPVPLVYSWARLFVRPISPQTVGGGNTVSSWLYCNDSLHWLTVLQPNQVTDETRICPAINTQTPPFRFCVHVKRDNFPQDTTPSSPPVGQVSPQPKEWVQPGHNIVLVSPLTLVNLLPYDIHYEVRSSGGCQGRVKPGEDAALHVTNPTQSVTLALWTDTFLPCGEVTLHPSSAPYLTSLKLEDSHKRGLYINLKVCLQYGSALKVVVNAAYWLMNKTGLPLIFKQEGASSDAAGQDQEHEVARCGAPLLFSFTDRDASPMLVARVGNRLHPECRAQFCHKLPLTQTTWVRRLRVSPPDTRPDHVYIVGVDIRAGHGRYQDTYMVTFSPRFQIENRSSHELLISQSCFTTSFTDPSAQSTWLRAISGCWLPFHWPRIDKEQLLSVCLRDVPGCYWCGGFAIDNIDSFYLNLRDNTGRCYFMRVEIIINDATYFIVFTDADSLPPPFRIDNFSEVPVTFYQTKTQEERLRTSVKPRSCVAYAWDEVTLPPYITCMAPGGTSATYNMNILGDGARLTYENFIYVAFTGTFRNTSSGSEEAEDVTYDPTAIDCQQLVLDVPEGTRVRLGRKEAGRRSQLWRMTTTGMLQHEGSSPPHDPTSKKPQKRSNILVLDIAGPGPQPNEYDPLMLRKPDARRNLTQTWRFTDDGRLCCKHYNIFVQAKDGFLGLQPDAGGSWQLWNDVVLGPPQLVQYGTMSNGVPMEQAVSRQRLRPGSGLLAVRVVTDGPSRVLQVTDVNSKNTCTSLVARTESGDWVSVTEEGGTTTIKKTSGGTGHQSSQDITLHEVQMHLRLHGGLGVSLVQQSPPQELCYAKLTGIICEYQSSLTQRSVDCSVKDIQIDNQLTGAQCPVVLYVTPQSKTDDTRHLPAIYINAHQVLSTCTNAYIFKDLLVSFKNLTVTLEDSLVFRVMLLAGCDPLDDPALLTTDEYQYDTRRMLAAATSVNATRYYFTKLELNLNQVRLSVLTSKKLTPELKRIKRKMGLTTLVRFENANVNLEAFVRCHPFETQRFLVDCITKHYREELKSQAVKILGSTDFLGNPFGLLHDVTEGVSELVHEGSVGGLVWNVAHGMANSTAKVTGSLSDAVGRVTMDSRHEEYRQRLRNIHQGSGADHMVAGLRGLGLGIYGGLTSIVSQTYTGASQEGFPGLFSGFAKGVVGTVTKPAIGILDMASSTSLAVRDSSKHPSQKLPCRIRLPRLVVGLDGMLPRYCKAQATGQELLFSFHHASSSEIFLGYEVLREGEEDLRILISSEQVRVFSQTDPTLSPTPVLSVGYRDLHQCKAIVLCPEEDQRHYIELTLKAEWPDQYNIPQGSDMAYKRPKVRCDSHSIAKRVAQQINYARNLHEELRQTLLTQEEENGDD</sequence>
<dbReference type="InterPro" id="IPR009060">
    <property type="entry name" value="UBA-like_sf"/>
</dbReference>
<feature type="region of interest" description="Disordered" evidence="4">
    <location>
        <begin position="2374"/>
        <end position="2425"/>
    </location>
</feature>
<feature type="compositionally biased region" description="Polar residues" evidence="4">
    <location>
        <begin position="1260"/>
        <end position="1270"/>
    </location>
</feature>
<reference evidence="6" key="1">
    <citation type="submission" date="2023-11" db="EMBL/GenBank/DDBJ databases">
        <title>Genome assemblies of two species of porcelain crab, Petrolisthes cinctipes and Petrolisthes manimaculis (Anomura: Porcellanidae).</title>
        <authorList>
            <person name="Angst P."/>
        </authorList>
    </citation>
    <scope>NUCLEOTIDE SEQUENCE</scope>
    <source>
        <strain evidence="6">PB745_02</strain>
        <tissue evidence="6">Gill</tissue>
    </source>
</reference>
<dbReference type="Pfam" id="PF25036">
    <property type="entry name" value="VPS13_VAB"/>
    <property type="match status" value="1"/>
</dbReference>
<comment type="caution">
    <text evidence="6">The sequence shown here is derived from an EMBL/GenBank/DDBJ whole genome shotgun (WGS) entry which is preliminary data.</text>
</comment>
<feature type="compositionally biased region" description="Polar residues" evidence="4">
    <location>
        <begin position="1111"/>
        <end position="1131"/>
    </location>
</feature>
<dbReference type="InterPro" id="IPR026854">
    <property type="entry name" value="VPS13_N"/>
</dbReference>
<feature type="domain" description="UBA" evidence="5">
    <location>
        <begin position="2915"/>
        <end position="2963"/>
    </location>
</feature>
<feature type="region of interest" description="Disordered" evidence="4">
    <location>
        <begin position="1893"/>
        <end position="1912"/>
    </location>
</feature>
<dbReference type="CDD" id="cd14306">
    <property type="entry name" value="UBA_VP13D"/>
    <property type="match status" value="1"/>
</dbReference>
<feature type="region of interest" description="Disordered" evidence="4">
    <location>
        <begin position="782"/>
        <end position="839"/>
    </location>
</feature>
<feature type="compositionally biased region" description="Polar residues" evidence="4">
    <location>
        <begin position="817"/>
        <end position="829"/>
    </location>
</feature>
<dbReference type="SUPFAM" id="SSF46934">
    <property type="entry name" value="UBA-like"/>
    <property type="match status" value="1"/>
</dbReference>
<feature type="region of interest" description="Disordered" evidence="4">
    <location>
        <begin position="1517"/>
        <end position="1538"/>
    </location>
</feature>
<feature type="region of interest" description="Disordered" evidence="4">
    <location>
        <begin position="1111"/>
        <end position="1140"/>
    </location>
</feature>
<name>A0AAE1TRN7_9EUCA</name>
<dbReference type="GO" id="GO:0007005">
    <property type="term" value="P:mitochondrion organization"/>
    <property type="evidence" value="ECO:0007669"/>
    <property type="project" value="TreeGrafter"/>
</dbReference>
<keyword evidence="3" id="KW-0445">Lipid transport</keyword>
<dbReference type="InterPro" id="IPR041969">
    <property type="entry name" value="VP13D_UBA"/>
</dbReference>
<feature type="compositionally biased region" description="Basic and acidic residues" evidence="4">
    <location>
        <begin position="967"/>
        <end position="977"/>
    </location>
</feature>
<feature type="region of interest" description="Disordered" evidence="4">
    <location>
        <begin position="1953"/>
        <end position="1996"/>
    </location>
</feature>
<dbReference type="InterPro" id="IPR009543">
    <property type="entry name" value="VPS13_VAB"/>
</dbReference>
<feature type="region of interest" description="Disordered" evidence="4">
    <location>
        <begin position="2288"/>
        <end position="2352"/>
    </location>
</feature>
<feature type="compositionally biased region" description="Basic residues" evidence="4">
    <location>
        <begin position="786"/>
        <end position="796"/>
    </location>
</feature>
<feature type="region of interest" description="Disordered" evidence="4">
    <location>
        <begin position="454"/>
        <end position="496"/>
    </location>
</feature>
<dbReference type="CDD" id="cd23453">
    <property type="entry name" value="beta-trefoil_Ricin_VPS13D"/>
    <property type="match status" value="1"/>
</dbReference>
<feature type="region of interest" description="Disordered" evidence="4">
    <location>
        <begin position="2719"/>
        <end position="2753"/>
    </location>
</feature>
<feature type="region of interest" description="Disordered" evidence="4">
    <location>
        <begin position="965"/>
        <end position="997"/>
    </location>
</feature>
<feature type="region of interest" description="Disordered" evidence="4">
    <location>
        <begin position="2904"/>
        <end position="2923"/>
    </location>
</feature>
<accession>A0AAE1TRN7</accession>
<feature type="region of interest" description="Disordered" evidence="4">
    <location>
        <begin position="3913"/>
        <end position="3934"/>
    </location>
</feature>
<dbReference type="EMBL" id="JAWZYT010004673">
    <property type="protein sequence ID" value="KAK4292954.1"/>
    <property type="molecule type" value="Genomic_DNA"/>
</dbReference>
<dbReference type="Proteomes" id="UP001292094">
    <property type="component" value="Unassembled WGS sequence"/>
</dbReference>
<feature type="compositionally biased region" description="Basic and acidic residues" evidence="4">
    <location>
        <begin position="2904"/>
        <end position="2921"/>
    </location>
</feature>
<feature type="region of interest" description="Disordered" evidence="4">
    <location>
        <begin position="1742"/>
        <end position="1787"/>
    </location>
</feature>
<feature type="compositionally biased region" description="Polar residues" evidence="4">
    <location>
        <begin position="1765"/>
        <end position="1787"/>
    </location>
</feature>
<feature type="compositionally biased region" description="Polar residues" evidence="4">
    <location>
        <begin position="2064"/>
        <end position="2075"/>
    </location>
</feature>